<dbReference type="OrthoDB" id="5984008at2759"/>
<reference evidence="2 3" key="1">
    <citation type="submission" date="2019-11" db="EMBL/GenBank/DDBJ databases">
        <title>Whole genome sequence of Oryza granulata.</title>
        <authorList>
            <person name="Li W."/>
        </authorList>
    </citation>
    <scope>NUCLEOTIDE SEQUENCE [LARGE SCALE GENOMIC DNA]</scope>
    <source>
        <strain evidence="3">cv. Menghai</strain>
        <tissue evidence="2">Leaf</tissue>
    </source>
</reference>
<dbReference type="PANTHER" id="PTHR18966">
    <property type="entry name" value="IONOTROPIC GLUTAMATE RECEPTOR"/>
    <property type="match status" value="1"/>
</dbReference>
<dbReference type="Proteomes" id="UP000479710">
    <property type="component" value="Unassembled WGS sequence"/>
</dbReference>
<dbReference type="Gene3D" id="1.10.287.70">
    <property type="match status" value="1"/>
</dbReference>
<dbReference type="SUPFAM" id="SSF53822">
    <property type="entry name" value="Periplasmic binding protein-like I"/>
    <property type="match status" value="1"/>
</dbReference>
<gene>
    <name evidence="2" type="ORF">E2562_002488</name>
</gene>
<protein>
    <submittedName>
        <fullName evidence="2">Uncharacterized protein</fullName>
    </submittedName>
</protein>
<dbReference type="AlphaFoldDB" id="A0A6G1F2R2"/>
<proteinExistence type="predicted"/>
<keyword evidence="1" id="KW-0812">Transmembrane</keyword>
<keyword evidence="3" id="KW-1185">Reference proteome</keyword>
<keyword evidence="1" id="KW-1133">Transmembrane helix</keyword>
<dbReference type="Gene3D" id="3.40.190.10">
    <property type="entry name" value="Periplasmic binding protein-like II"/>
    <property type="match status" value="1"/>
</dbReference>
<accession>A0A6G1F2R2</accession>
<name>A0A6G1F2R2_9ORYZ</name>
<keyword evidence="1" id="KW-0472">Membrane</keyword>
<dbReference type="EMBL" id="SPHZ02000001">
    <property type="protein sequence ID" value="KAF0931129.1"/>
    <property type="molecule type" value="Genomic_DNA"/>
</dbReference>
<evidence type="ECO:0000313" key="3">
    <source>
        <dbReference type="Proteomes" id="UP000479710"/>
    </source>
</evidence>
<evidence type="ECO:0000256" key="1">
    <source>
        <dbReference type="SAM" id="Phobius"/>
    </source>
</evidence>
<organism evidence="2 3">
    <name type="scientific">Oryza meyeriana var. granulata</name>
    <dbReference type="NCBI Taxonomy" id="110450"/>
    <lineage>
        <taxon>Eukaryota</taxon>
        <taxon>Viridiplantae</taxon>
        <taxon>Streptophyta</taxon>
        <taxon>Embryophyta</taxon>
        <taxon>Tracheophyta</taxon>
        <taxon>Spermatophyta</taxon>
        <taxon>Magnoliopsida</taxon>
        <taxon>Liliopsida</taxon>
        <taxon>Poales</taxon>
        <taxon>Poaceae</taxon>
        <taxon>BOP clade</taxon>
        <taxon>Oryzoideae</taxon>
        <taxon>Oryzeae</taxon>
        <taxon>Oryzinae</taxon>
        <taxon>Oryza</taxon>
        <taxon>Oryza meyeriana</taxon>
    </lineage>
</organism>
<dbReference type="SUPFAM" id="SSF53850">
    <property type="entry name" value="Periplasmic binding protein-like II"/>
    <property type="match status" value="1"/>
</dbReference>
<dbReference type="InterPro" id="IPR015683">
    <property type="entry name" value="Ionotropic_Glu_rcpt"/>
</dbReference>
<comment type="caution">
    <text evidence="2">The sequence shown here is derived from an EMBL/GenBank/DDBJ whole genome shotgun (WGS) entry which is preliminary data.</text>
</comment>
<feature type="transmembrane region" description="Helical" evidence="1">
    <location>
        <begin position="227"/>
        <end position="245"/>
    </location>
</feature>
<dbReference type="InterPro" id="IPR028082">
    <property type="entry name" value="Peripla_BP_I"/>
</dbReference>
<evidence type="ECO:0000313" key="2">
    <source>
        <dbReference type="EMBL" id="KAF0931129.1"/>
    </source>
</evidence>
<dbReference type="Gene3D" id="3.40.50.2300">
    <property type="match status" value="1"/>
</dbReference>
<sequence length="290" mass="31747">MFYRAHTNGSCRTADYTDRRASHIASCSSRQPQGTAALTEPDRLGVSVAGPTLLKAVLTTTFDGLAGKFRLVDGQPPPAYEIVNVVGKGTKTVWFWTPESNISQDLDGIRGNGLKQIVWPGKPSHSRAPNGWAVAPNGRQLQIAVPVKHGFNQFVDVSGDSKRITGLHGELPKADAVVGNVTITSSRMEEVDFTMPFTESGWSMVVAVQAGMSTSMFFFLQPMSASLWLASLASFFFTGLVVWVIEHRVNPEFRGTPWQQFGLIFYFAFSTLVFAHSTHPAPAIIFTTYQ</sequence>
<feature type="transmembrane region" description="Helical" evidence="1">
    <location>
        <begin position="257"/>
        <end position="275"/>
    </location>
</feature>